<evidence type="ECO:0000256" key="3">
    <source>
        <dbReference type="ARBA" id="ARBA00023163"/>
    </source>
</evidence>
<dbReference type="Gene3D" id="1.10.357.10">
    <property type="entry name" value="Tetracycline Repressor, domain 2"/>
    <property type="match status" value="1"/>
</dbReference>
<dbReference type="STRING" id="943816.AN217_06275"/>
<protein>
    <submittedName>
        <fullName evidence="6">DNA-binding transcriptional regulator, AcrR family</fullName>
    </submittedName>
</protein>
<feature type="DNA-binding region" description="H-T-H motif" evidence="4">
    <location>
        <begin position="32"/>
        <end position="51"/>
    </location>
</feature>
<feature type="domain" description="HTH tetR-type" evidence="5">
    <location>
        <begin position="9"/>
        <end position="69"/>
    </location>
</feature>
<evidence type="ECO:0000256" key="1">
    <source>
        <dbReference type="ARBA" id="ARBA00023015"/>
    </source>
</evidence>
<evidence type="ECO:0000313" key="7">
    <source>
        <dbReference type="Proteomes" id="UP000182841"/>
    </source>
</evidence>
<gene>
    <name evidence="6" type="ORF">SAMN05421870_12128</name>
</gene>
<dbReference type="RefSeq" id="WP_075003561.1">
    <property type="nucleotide sequence ID" value="NZ_FOGO01000021.1"/>
</dbReference>
<dbReference type="SUPFAM" id="SSF48498">
    <property type="entry name" value="Tetracyclin repressor-like, C-terminal domain"/>
    <property type="match status" value="1"/>
</dbReference>
<dbReference type="Proteomes" id="UP000182841">
    <property type="component" value="Unassembled WGS sequence"/>
</dbReference>
<dbReference type="OrthoDB" id="9805134at2"/>
<dbReference type="PANTHER" id="PTHR47506">
    <property type="entry name" value="TRANSCRIPTIONAL REGULATORY PROTEIN"/>
    <property type="match status" value="1"/>
</dbReference>
<dbReference type="InterPro" id="IPR001647">
    <property type="entry name" value="HTH_TetR"/>
</dbReference>
<dbReference type="PANTHER" id="PTHR47506:SF1">
    <property type="entry name" value="HTH-TYPE TRANSCRIPTIONAL REGULATOR YJDC"/>
    <property type="match status" value="1"/>
</dbReference>
<dbReference type="EMBL" id="FOGO01000021">
    <property type="protein sequence ID" value="SES37712.1"/>
    <property type="molecule type" value="Genomic_DNA"/>
</dbReference>
<proteinExistence type="predicted"/>
<dbReference type="Pfam" id="PF00440">
    <property type="entry name" value="TetR_N"/>
    <property type="match status" value="1"/>
</dbReference>
<dbReference type="AlphaFoldDB" id="A0A1H9WUV9"/>
<keyword evidence="7" id="KW-1185">Reference proteome</keyword>
<dbReference type="PROSITE" id="PS50977">
    <property type="entry name" value="HTH_TETR_2"/>
    <property type="match status" value="1"/>
</dbReference>
<keyword evidence="1" id="KW-0805">Transcription regulation</keyword>
<accession>A0A1H9WUV9</accession>
<dbReference type="Gene3D" id="1.10.10.60">
    <property type="entry name" value="Homeodomain-like"/>
    <property type="match status" value="1"/>
</dbReference>
<reference evidence="7" key="1">
    <citation type="submission" date="2016-10" db="EMBL/GenBank/DDBJ databases">
        <authorList>
            <person name="Varghese N."/>
            <person name="Submissions S."/>
        </authorList>
    </citation>
    <scope>NUCLEOTIDE SEQUENCE [LARGE SCALE GENOMIC DNA]</scope>
    <source>
        <strain evidence="7">CGMCC 4.6825</strain>
    </source>
</reference>
<dbReference type="InterPro" id="IPR009057">
    <property type="entry name" value="Homeodomain-like_sf"/>
</dbReference>
<evidence type="ECO:0000256" key="4">
    <source>
        <dbReference type="PROSITE-ProRule" id="PRU00335"/>
    </source>
</evidence>
<dbReference type="Pfam" id="PF16925">
    <property type="entry name" value="TetR_C_13"/>
    <property type="match status" value="1"/>
</dbReference>
<dbReference type="SUPFAM" id="SSF46689">
    <property type="entry name" value="Homeodomain-like"/>
    <property type="match status" value="1"/>
</dbReference>
<name>A0A1H9WUV9_9ACTN</name>
<organism evidence="6 7">
    <name type="scientific">Streptomyces qinglanensis</name>
    <dbReference type="NCBI Taxonomy" id="943816"/>
    <lineage>
        <taxon>Bacteria</taxon>
        <taxon>Bacillati</taxon>
        <taxon>Actinomycetota</taxon>
        <taxon>Actinomycetes</taxon>
        <taxon>Kitasatosporales</taxon>
        <taxon>Streptomycetaceae</taxon>
        <taxon>Streptomyces</taxon>
    </lineage>
</organism>
<dbReference type="InterPro" id="IPR036271">
    <property type="entry name" value="Tet_transcr_reg_TetR-rel_C_sf"/>
</dbReference>
<sequence length="217" mass="23061">MATRGRPRAFDRDAALERAMHVFWERGYEATTMADLTAAMGIRPPSLYAAFGSKEGLFREAVALYGRTEGARTRRALSEAPTAREGVRQALRGNACAYTAAGKPAGCMVVLAATNCTPENDGVRALLAEDRRVMEGRIRERMDRGVAEGDLPDGADTRALAAFYATVLFGLSVQARDGVPRQDLLGVVEAAMAGWDTLTATGTAPATEPVPGRGSTP</sequence>
<dbReference type="GO" id="GO:0003677">
    <property type="term" value="F:DNA binding"/>
    <property type="evidence" value="ECO:0007669"/>
    <property type="project" value="UniProtKB-UniRule"/>
</dbReference>
<evidence type="ECO:0000256" key="2">
    <source>
        <dbReference type="ARBA" id="ARBA00023125"/>
    </source>
</evidence>
<keyword evidence="3" id="KW-0804">Transcription</keyword>
<evidence type="ECO:0000259" key="5">
    <source>
        <dbReference type="PROSITE" id="PS50977"/>
    </source>
</evidence>
<evidence type="ECO:0000313" key="6">
    <source>
        <dbReference type="EMBL" id="SES37712.1"/>
    </source>
</evidence>
<dbReference type="InterPro" id="IPR011075">
    <property type="entry name" value="TetR_C"/>
</dbReference>
<keyword evidence="2 4" id="KW-0238">DNA-binding</keyword>